<evidence type="ECO:0000313" key="4">
    <source>
        <dbReference type="Proteomes" id="UP000671879"/>
    </source>
</evidence>
<proteinExistence type="inferred from homology"/>
<protein>
    <submittedName>
        <fullName evidence="3">Tungstate ABC transporter substrate-binding protein WtpA</fullName>
    </submittedName>
</protein>
<organism evidence="3 4">
    <name type="scientific">Aminithiophilus ramosus</name>
    <dbReference type="NCBI Taxonomy" id="3029084"/>
    <lineage>
        <taxon>Bacteria</taxon>
        <taxon>Thermotogati</taxon>
        <taxon>Synergistota</taxon>
        <taxon>Synergistia</taxon>
        <taxon>Synergistales</taxon>
        <taxon>Aminithiophilaceae</taxon>
        <taxon>Aminithiophilus</taxon>
    </lineage>
</organism>
<dbReference type="EMBL" id="CP072943">
    <property type="protein sequence ID" value="QTX31936.1"/>
    <property type="molecule type" value="Genomic_DNA"/>
</dbReference>
<dbReference type="GO" id="GO:0015689">
    <property type="term" value="P:molybdate ion transport"/>
    <property type="evidence" value="ECO:0007669"/>
    <property type="project" value="TreeGrafter"/>
</dbReference>
<comment type="similarity">
    <text evidence="1">Belongs to the bacterial solute-binding protein 1 family. WtpA subfamily.</text>
</comment>
<sequence length="314" mass="33999">MKRTRFLIALAALFVLSAAFPVLAATKVTVFHAGSLAAPMAEIEALYEKAHPDVDIQRESGGSAALARKIIDLGGQCDLFLSADYMVIERLLRPAAADFNILFASNELVLMYSPQSKYADQIDGANWYDILMKDDVRWGHSDPEADPCGYRSLMVLQLAEKHYGAAGLYDRALAHPLRAVRPKAIDLVAMVESGAMDYAFEYRSVAIQHGFKFVELPDAINLKEPDQADFYATAVVERSGAEPGTKILTKGEPVVYGLTLPKGAPERNEAESFAAFVLAPDGGLAVFEKMGQAIVGPKSYAGGDVPESLKALLK</sequence>
<dbReference type="PANTHER" id="PTHR30632:SF16">
    <property type="entry name" value="MOLYBDATE_TUNGSTATE-BINDING PROTEIN WTPA"/>
    <property type="match status" value="1"/>
</dbReference>
<dbReference type="InterPro" id="IPR050682">
    <property type="entry name" value="ModA/WtpA"/>
</dbReference>
<accession>A0A9Q7A6T1</accession>
<dbReference type="Pfam" id="PF13531">
    <property type="entry name" value="SBP_bac_11"/>
    <property type="match status" value="1"/>
</dbReference>
<dbReference type="CDD" id="cd13540">
    <property type="entry name" value="PBP2_ModA_WtpA"/>
    <property type="match status" value="1"/>
</dbReference>
<dbReference type="AlphaFoldDB" id="A0A9Q7A6T1"/>
<dbReference type="PANTHER" id="PTHR30632">
    <property type="entry name" value="MOLYBDATE-BINDING PERIPLASMIC PROTEIN"/>
    <property type="match status" value="1"/>
</dbReference>
<gene>
    <name evidence="3" type="primary">wtpA</name>
    <name evidence="3" type="ORF">KAR29_11530</name>
</gene>
<feature type="signal peptide" evidence="2">
    <location>
        <begin position="1"/>
        <end position="24"/>
    </location>
</feature>
<evidence type="ECO:0000256" key="2">
    <source>
        <dbReference type="SAM" id="SignalP"/>
    </source>
</evidence>
<dbReference type="KEGG" id="aram:KAR29_11530"/>
<dbReference type="NCBIfam" id="NF003196">
    <property type="entry name" value="PRK04168.1"/>
    <property type="match status" value="1"/>
</dbReference>
<feature type="chain" id="PRO_5040506544" evidence="2">
    <location>
        <begin position="25"/>
        <end position="314"/>
    </location>
</feature>
<name>A0A9Q7A6T1_9BACT</name>
<keyword evidence="2" id="KW-0732">Signal</keyword>
<dbReference type="GO" id="GO:0030973">
    <property type="term" value="F:molybdate ion binding"/>
    <property type="evidence" value="ECO:0007669"/>
    <property type="project" value="TreeGrafter"/>
</dbReference>
<dbReference type="RefSeq" id="WP_274373135.1">
    <property type="nucleotide sequence ID" value="NZ_CP072943.1"/>
</dbReference>
<keyword evidence="4" id="KW-1185">Reference proteome</keyword>
<reference evidence="4" key="1">
    <citation type="submission" date="2021-04" db="EMBL/GenBank/DDBJ databases">
        <title>A novel Synergistetes isolate from a pyrite-forming mixed culture.</title>
        <authorList>
            <person name="Bunk B."/>
            <person name="Sproer C."/>
            <person name="Spring S."/>
            <person name="Pester M."/>
        </authorList>
    </citation>
    <scope>NUCLEOTIDE SEQUENCE [LARGE SCALE GENOMIC DNA]</scope>
    <source>
        <strain evidence="4">J.5.4.2-T.3.5.2</strain>
    </source>
</reference>
<dbReference type="Proteomes" id="UP000671879">
    <property type="component" value="Chromosome"/>
</dbReference>
<evidence type="ECO:0000256" key="1">
    <source>
        <dbReference type="ARBA" id="ARBA00009438"/>
    </source>
</evidence>
<dbReference type="Gene3D" id="3.40.190.10">
    <property type="entry name" value="Periplasmic binding protein-like II"/>
    <property type="match status" value="2"/>
</dbReference>
<dbReference type="SUPFAM" id="SSF53850">
    <property type="entry name" value="Periplasmic binding protein-like II"/>
    <property type="match status" value="1"/>
</dbReference>
<evidence type="ECO:0000313" key="3">
    <source>
        <dbReference type="EMBL" id="QTX31936.1"/>
    </source>
</evidence>